<gene>
    <name evidence="2" type="ORF">SCOCK_110110</name>
</gene>
<feature type="compositionally biased region" description="Low complexity" evidence="1">
    <location>
        <begin position="334"/>
        <end position="351"/>
    </location>
</feature>
<feature type="compositionally biased region" description="Basic residues" evidence="1">
    <location>
        <begin position="156"/>
        <end position="168"/>
    </location>
</feature>
<feature type="compositionally biased region" description="Basic residues" evidence="1">
    <location>
        <begin position="98"/>
        <end position="130"/>
    </location>
</feature>
<reference evidence="2" key="1">
    <citation type="submission" date="2021-05" db="EMBL/GenBank/DDBJ databases">
        <authorList>
            <person name="Arsene-Ploetze F."/>
        </authorList>
    </citation>
    <scope>NUCLEOTIDE SEQUENCE</scope>
    <source>
        <strain evidence="2">DSM 42138</strain>
    </source>
</reference>
<feature type="compositionally biased region" description="Basic and acidic residues" evidence="1">
    <location>
        <begin position="19"/>
        <end position="37"/>
    </location>
</feature>
<feature type="compositionally biased region" description="Low complexity" evidence="1">
    <location>
        <begin position="211"/>
        <end position="222"/>
    </location>
</feature>
<evidence type="ECO:0000313" key="3">
    <source>
        <dbReference type="Proteomes" id="UP001152519"/>
    </source>
</evidence>
<feature type="compositionally biased region" description="Low complexity" evidence="1">
    <location>
        <begin position="290"/>
        <end position="300"/>
    </location>
</feature>
<feature type="compositionally biased region" description="Basic residues" evidence="1">
    <location>
        <begin position="261"/>
        <end position="289"/>
    </location>
</feature>
<feature type="compositionally biased region" description="Basic and acidic residues" evidence="1">
    <location>
        <begin position="378"/>
        <end position="395"/>
    </location>
</feature>
<feature type="region of interest" description="Disordered" evidence="1">
    <location>
        <begin position="1"/>
        <end position="475"/>
    </location>
</feature>
<sequence>MNKWAREVCRAGPGAVRAGGERSQRDERRRAAGEQAEHAPAQPRAGAPSGGGRPERVAGHRRRPGGPDQSHRLLARRGVAAGRARHRARAGEPGQGRPPRRRARAQPAGRGRRRRRGQRRLHRGVRRRPDRRPPGPAHRAGRQPRPGRRGDAVHGRPARGPRVRRRPAGRTDPGPGHPGRPGPRPRRQGAARPQPGLAPRPRRGTAGAGPGPAAARGLGRQRGQPRRDRRVPGQAGRRRCELPVRVGRDRHRRRADGGRHALSRRRLRRRDRPCHGAPRRTRVRLRRARLPGAVRGPGRAARSRRARHGERDPAGLGARRGRHRDPYRRRFRAPRAAGPADRGQRPGGAARRAGRRGRRGRGQGARGGRPGAGCRAVRRGEPARPARGGDRRDIRQAGALADPRSPGAVARAGHLGPLAVRPAPGLRARHRGRGARRRGRRGAGDPARPVGVHRPDQPGALNDHQLPPGSTELTADPAVKAGTEALRGLSVTTLDAPRSAN</sequence>
<evidence type="ECO:0000256" key="1">
    <source>
        <dbReference type="SAM" id="MobiDB-lite"/>
    </source>
</evidence>
<comment type="caution">
    <text evidence="2">The sequence shown here is derived from an EMBL/GenBank/DDBJ whole genome shotgun (WGS) entry which is preliminary data.</text>
</comment>
<name>A0A9W4DJD6_9ACTN</name>
<proteinExistence type="predicted"/>
<feature type="compositionally biased region" description="Basic residues" evidence="1">
    <location>
        <begin position="352"/>
        <end position="361"/>
    </location>
</feature>
<dbReference type="Proteomes" id="UP001152519">
    <property type="component" value="Unassembled WGS sequence"/>
</dbReference>
<protein>
    <submittedName>
        <fullName evidence="2">Uncharacterized protein</fullName>
    </submittedName>
</protein>
<feature type="compositionally biased region" description="Gly residues" evidence="1">
    <location>
        <begin position="362"/>
        <end position="371"/>
    </location>
</feature>
<feature type="compositionally biased region" description="Low complexity" evidence="1">
    <location>
        <begin position="190"/>
        <end position="199"/>
    </location>
</feature>
<dbReference type="EMBL" id="CAJSLV010000013">
    <property type="protein sequence ID" value="CAG6391282.1"/>
    <property type="molecule type" value="Genomic_DNA"/>
</dbReference>
<feature type="compositionally biased region" description="Basic residues" evidence="1">
    <location>
        <begin position="319"/>
        <end position="333"/>
    </location>
</feature>
<organism evidence="2 3">
    <name type="scientific">Actinacidiphila cocklensis</name>
    <dbReference type="NCBI Taxonomy" id="887465"/>
    <lineage>
        <taxon>Bacteria</taxon>
        <taxon>Bacillati</taxon>
        <taxon>Actinomycetota</taxon>
        <taxon>Actinomycetes</taxon>
        <taxon>Kitasatosporales</taxon>
        <taxon>Streptomycetaceae</taxon>
        <taxon>Actinacidiphila</taxon>
    </lineage>
</organism>
<accession>A0A9W4DJD6</accession>
<dbReference type="AlphaFoldDB" id="A0A9W4DJD6"/>
<feature type="compositionally biased region" description="Basic residues" evidence="1">
    <location>
        <begin position="427"/>
        <end position="441"/>
    </location>
</feature>
<evidence type="ECO:0000313" key="2">
    <source>
        <dbReference type="EMBL" id="CAG6391282.1"/>
    </source>
</evidence>
<keyword evidence="3" id="KW-1185">Reference proteome</keyword>